<protein>
    <submittedName>
        <fullName evidence="1">Uncharacterized protein</fullName>
    </submittedName>
</protein>
<sequence length="111" mass="12277">MADKLAIVFDGPPANESGRFVEVELNGAGISFGEWQENGEYWELVLPDPYARLVNLNAELQEAYGFVEMAGSADNSGEEYGPLCQECESPFSNHKDNCALSAWLERNKEEA</sequence>
<dbReference type="EMBL" id="LAZR01066634">
    <property type="protein sequence ID" value="KKK53179.1"/>
    <property type="molecule type" value="Genomic_DNA"/>
</dbReference>
<name>A0A0F8YG64_9ZZZZ</name>
<comment type="caution">
    <text evidence="1">The sequence shown here is derived from an EMBL/GenBank/DDBJ whole genome shotgun (WGS) entry which is preliminary data.</text>
</comment>
<evidence type="ECO:0000313" key="1">
    <source>
        <dbReference type="EMBL" id="KKK53179.1"/>
    </source>
</evidence>
<organism evidence="1">
    <name type="scientific">marine sediment metagenome</name>
    <dbReference type="NCBI Taxonomy" id="412755"/>
    <lineage>
        <taxon>unclassified sequences</taxon>
        <taxon>metagenomes</taxon>
        <taxon>ecological metagenomes</taxon>
    </lineage>
</organism>
<proteinExistence type="predicted"/>
<accession>A0A0F8YG64</accession>
<gene>
    <name evidence="1" type="ORF">LCGC14_3097380</name>
</gene>
<dbReference type="AlphaFoldDB" id="A0A0F8YG64"/>
<reference evidence="1" key="1">
    <citation type="journal article" date="2015" name="Nature">
        <title>Complex archaea that bridge the gap between prokaryotes and eukaryotes.</title>
        <authorList>
            <person name="Spang A."/>
            <person name="Saw J.H."/>
            <person name="Jorgensen S.L."/>
            <person name="Zaremba-Niedzwiedzka K."/>
            <person name="Martijn J."/>
            <person name="Lind A.E."/>
            <person name="van Eijk R."/>
            <person name="Schleper C."/>
            <person name="Guy L."/>
            <person name="Ettema T.J."/>
        </authorList>
    </citation>
    <scope>NUCLEOTIDE SEQUENCE</scope>
</reference>